<reference evidence="3" key="1">
    <citation type="journal article" date="2017" name="Nat. Ecol. Evol.">
        <title>Genome expansion and lineage-specific genetic innovations in the forest pathogenic fungi Armillaria.</title>
        <authorList>
            <person name="Sipos G."/>
            <person name="Prasanna A.N."/>
            <person name="Walter M.C."/>
            <person name="O'Connor E."/>
            <person name="Balint B."/>
            <person name="Krizsan K."/>
            <person name="Kiss B."/>
            <person name="Hess J."/>
            <person name="Varga T."/>
            <person name="Slot J."/>
            <person name="Riley R."/>
            <person name="Boka B."/>
            <person name="Rigling D."/>
            <person name="Barry K."/>
            <person name="Lee J."/>
            <person name="Mihaltcheva S."/>
            <person name="LaButti K."/>
            <person name="Lipzen A."/>
            <person name="Waldron R."/>
            <person name="Moloney N.M."/>
            <person name="Sperisen C."/>
            <person name="Kredics L."/>
            <person name="Vagvoelgyi C."/>
            <person name="Patrignani A."/>
            <person name="Fitzpatrick D."/>
            <person name="Nagy I."/>
            <person name="Doyle S."/>
            <person name="Anderson J.B."/>
            <person name="Grigoriev I.V."/>
            <person name="Gueldener U."/>
            <person name="Muensterkoetter M."/>
            <person name="Nagy L.G."/>
        </authorList>
    </citation>
    <scope>NUCLEOTIDE SEQUENCE [LARGE SCALE GENOMIC DNA]</scope>
    <source>
        <strain evidence="3">C18/9</strain>
    </source>
</reference>
<gene>
    <name evidence="2" type="ORF">ARMOST_22641</name>
</gene>
<sequence>MTPRGLTLFPSCYLLITEHYASIPQGFLCMVHASDTNPLPLDLIFSDVDFFFQAGTEMYKISSPLQPSQIPHLHNSSQTSSQRSGRVERYSSQVSQPSQLPIGCDCLHTM</sequence>
<evidence type="ECO:0000313" key="3">
    <source>
        <dbReference type="Proteomes" id="UP000219338"/>
    </source>
</evidence>
<name>A0A284SDE6_ARMOS</name>
<feature type="region of interest" description="Disordered" evidence="1">
    <location>
        <begin position="66"/>
        <end position="99"/>
    </location>
</feature>
<organism evidence="2 3">
    <name type="scientific">Armillaria ostoyae</name>
    <name type="common">Armillaria root rot fungus</name>
    <dbReference type="NCBI Taxonomy" id="47428"/>
    <lineage>
        <taxon>Eukaryota</taxon>
        <taxon>Fungi</taxon>
        <taxon>Dikarya</taxon>
        <taxon>Basidiomycota</taxon>
        <taxon>Agaricomycotina</taxon>
        <taxon>Agaricomycetes</taxon>
        <taxon>Agaricomycetidae</taxon>
        <taxon>Agaricales</taxon>
        <taxon>Marasmiineae</taxon>
        <taxon>Physalacriaceae</taxon>
        <taxon>Armillaria</taxon>
    </lineage>
</organism>
<evidence type="ECO:0000313" key="2">
    <source>
        <dbReference type="EMBL" id="SJL19034.1"/>
    </source>
</evidence>
<dbReference type="AlphaFoldDB" id="A0A284SDE6"/>
<protein>
    <submittedName>
        <fullName evidence="2">Uncharacterized protein</fullName>
    </submittedName>
</protein>
<dbReference type="Proteomes" id="UP000219338">
    <property type="component" value="Unassembled WGS sequence"/>
</dbReference>
<dbReference type="EMBL" id="FUEG01000088">
    <property type="protein sequence ID" value="SJL19034.1"/>
    <property type="molecule type" value="Genomic_DNA"/>
</dbReference>
<evidence type="ECO:0000256" key="1">
    <source>
        <dbReference type="SAM" id="MobiDB-lite"/>
    </source>
</evidence>
<accession>A0A284SDE6</accession>
<proteinExistence type="predicted"/>
<dbReference type="OrthoDB" id="3116060at2759"/>
<keyword evidence="3" id="KW-1185">Reference proteome</keyword>